<dbReference type="AlphaFoldDB" id="A0AAN1WHP0"/>
<feature type="signal peptide" evidence="1">
    <location>
        <begin position="1"/>
        <end position="17"/>
    </location>
</feature>
<dbReference type="Proteomes" id="UP001320119">
    <property type="component" value="Chromosome"/>
</dbReference>
<proteinExistence type="predicted"/>
<dbReference type="EMBL" id="AP023086">
    <property type="protein sequence ID" value="BCD97766.1"/>
    <property type="molecule type" value="Genomic_DNA"/>
</dbReference>
<accession>A0AAN1WHP0</accession>
<evidence type="ECO:0008006" key="4">
    <source>
        <dbReference type="Google" id="ProtNLM"/>
    </source>
</evidence>
<sequence length="243" mass="27578">MKALLMIIACLSGLAQAEGTAVARLKVQEFNQLFNGLDEVKTNTWENWGLTEQEWTTYETIKAKTAWGSWGNEATPLQLLSIYATNIEEKRRYARLEAKLDQWREDAVLNYQQIYNNEREVIHAKYAAFIKGRRPVADNLGPKDAVAFFTYAKACDARCKSMMNRLLSSGTKIDVYVMDDVSQEQVFEWASNANIPVDRVQAKQITLNYDKGNFNQLSTIPVAFASIPVAYVKTEEGFVRLAL</sequence>
<dbReference type="RefSeq" id="WP_236987246.1">
    <property type="nucleotide sequence ID" value="NZ_AP023086.1"/>
</dbReference>
<evidence type="ECO:0000256" key="1">
    <source>
        <dbReference type="SAM" id="SignalP"/>
    </source>
</evidence>
<keyword evidence="1" id="KW-0732">Signal</keyword>
<evidence type="ECO:0000313" key="3">
    <source>
        <dbReference type="Proteomes" id="UP001320119"/>
    </source>
</evidence>
<feature type="chain" id="PRO_5042829774" description="TIGR03759 family integrating conjugative element protein" evidence="1">
    <location>
        <begin position="18"/>
        <end position="243"/>
    </location>
</feature>
<organism evidence="2 3">
    <name type="scientific">Marinagarivorans cellulosilyticus</name>
    <dbReference type="NCBI Taxonomy" id="2721545"/>
    <lineage>
        <taxon>Bacteria</taxon>
        <taxon>Pseudomonadati</taxon>
        <taxon>Pseudomonadota</taxon>
        <taxon>Gammaproteobacteria</taxon>
        <taxon>Cellvibrionales</taxon>
        <taxon>Cellvibrionaceae</taxon>
        <taxon>Marinagarivorans</taxon>
    </lineage>
</organism>
<gene>
    <name evidence="2" type="ORF">MARGE09_P1967</name>
</gene>
<protein>
    <recommendedName>
        <fullName evidence="4">TIGR03759 family integrating conjugative element protein</fullName>
    </recommendedName>
</protein>
<name>A0AAN1WHP0_9GAMM</name>
<evidence type="ECO:0000313" key="2">
    <source>
        <dbReference type="EMBL" id="BCD97766.1"/>
    </source>
</evidence>
<keyword evidence="3" id="KW-1185">Reference proteome</keyword>
<dbReference type="KEGG" id="marq:MARGE09_P1967"/>
<reference evidence="2 3" key="1">
    <citation type="journal article" date="2022" name="IScience">
        <title>An ultrasensitive nanofiber-based assay for enzymatic hydrolysis and deep-sea microbial degradation of cellulose.</title>
        <authorList>
            <person name="Tsudome M."/>
            <person name="Tachioka M."/>
            <person name="Miyazaki M."/>
            <person name="Uchimura K."/>
            <person name="Tsuda M."/>
            <person name="Takaki Y."/>
            <person name="Deguchi S."/>
        </authorList>
    </citation>
    <scope>NUCLEOTIDE SEQUENCE [LARGE SCALE GENOMIC DNA]</scope>
    <source>
        <strain evidence="2 3">GE09</strain>
    </source>
</reference>